<dbReference type="AlphaFoldDB" id="A0A386RC80"/>
<proteinExistence type="predicted"/>
<gene>
    <name evidence="1" type="ORF">BC335_0191</name>
</gene>
<organism evidence="1 2">
    <name type="scientific">Lactobacillus helveticus</name>
    <name type="common">Lactobacillus suntoryeus</name>
    <dbReference type="NCBI Taxonomy" id="1587"/>
    <lineage>
        <taxon>Bacteria</taxon>
        <taxon>Bacillati</taxon>
        <taxon>Bacillota</taxon>
        <taxon>Bacilli</taxon>
        <taxon>Lactobacillales</taxon>
        <taxon>Lactobacillaceae</taxon>
        <taxon>Lactobacillus</taxon>
    </lineage>
</organism>
<name>A0A386RC80_LACHE</name>
<reference evidence="1 2" key="1">
    <citation type="submission" date="2016-10" db="EMBL/GenBank/DDBJ databases">
        <title>Complete genomic sequencing of Lactobacillus helveticus LH99 and comparative genome analysis.</title>
        <authorList>
            <person name="Li N."/>
            <person name="You C."/>
            <person name="Liu Z."/>
        </authorList>
    </citation>
    <scope>NUCLEOTIDE SEQUENCE [LARGE SCALE GENOMIC DNA]</scope>
    <source>
        <strain evidence="1 2">LH99</strain>
    </source>
</reference>
<dbReference type="RefSeq" id="WP_162922078.1">
    <property type="nucleotide sequence ID" value="NZ_CP017982.1"/>
</dbReference>
<evidence type="ECO:0000313" key="1">
    <source>
        <dbReference type="EMBL" id="AYE60736.1"/>
    </source>
</evidence>
<sequence>MSKSIINKSLDEYRAYPNGEPNQVEVNTYTIPQKISLDDLHLTEALKKSLTKK</sequence>
<protein>
    <submittedName>
        <fullName evidence="1">Uncharacterized protein</fullName>
    </submittedName>
</protein>
<dbReference type="Proteomes" id="UP000267794">
    <property type="component" value="Chromosome"/>
</dbReference>
<accession>A0A386RC80</accession>
<evidence type="ECO:0000313" key="2">
    <source>
        <dbReference type="Proteomes" id="UP000267794"/>
    </source>
</evidence>
<dbReference type="EMBL" id="CP017982">
    <property type="protein sequence ID" value="AYE60736.1"/>
    <property type="molecule type" value="Genomic_DNA"/>
</dbReference>